<dbReference type="AlphaFoldDB" id="A0A9I9EAW7"/>
<sequence length="55" mass="6369">MKKMKTSTVTPYVGHAVRTMLQMNFGFGVISVRNGSMKNLLYEEMLQFINFLAMY</sequence>
<organism evidence="1">
    <name type="scientific">Cucumis melo</name>
    <name type="common">Muskmelon</name>
    <dbReference type="NCBI Taxonomy" id="3656"/>
    <lineage>
        <taxon>Eukaryota</taxon>
        <taxon>Viridiplantae</taxon>
        <taxon>Streptophyta</taxon>
        <taxon>Embryophyta</taxon>
        <taxon>Tracheophyta</taxon>
        <taxon>Spermatophyta</taxon>
        <taxon>Magnoliopsida</taxon>
        <taxon>eudicotyledons</taxon>
        <taxon>Gunneridae</taxon>
        <taxon>Pentapetalae</taxon>
        <taxon>rosids</taxon>
        <taxon>fabids</taxon>
        <taxon>Cucurbitales</taxon>
        <taxon>Cucurbitaceae</taxon>
        <taxon>Benincaseae</taxon>
        <taxon>Cucumis</taxon>
    </lineage>
</organism>
<proteinExistence type="predicted"/>
<dbReference type="Gramene" id="MELO3C031228.2.1">
    <property type="protein sequence ID" value="MELO3C031228.2.1"/>
    <property type="gene ID" value="MELO3C031228.2"/>
</dbReference>
<protein>
    <submittedName>
        <fullName evidence="1">Uncharacterized protein</fullName>
    </submittedName>
</protein>
<evidence type="ECO:0000313" key="1">
    <source>
        <dbReference type="EnsemblPlants" id="MELO3C031228.2.1"/>
    </source>
</evidence>
<dbReference type="EnsemblPlants" id="MELO3C031228.2.1">
    <property type="protein sequence ID" value="MELO3C031228.2.1"/>
    <property type="gene ID" value="MELO3C031228.2"/>
</dbReference>
<accession>A0A9I9EAW7</accession>
<name>A0A9I9EAW7_CUCME</name>
<reference evidence="1" key="1">
    <citation type="submission" date="2023-03" db="UniProtKB">
        <authorList>
            <consortium name="EnsemblPlants"/>
        </authorList>
    </citation>
    <scope>IDENTIFICATION</scope>
</reference>